<sequence length="218" mass="23326">MRRMTPRAPTEAGALPHGAPAFAGAQDRLWGNGFTLVEMLVALLIFGMIAAAGVGLLRFSVDAQDATRTRLEAMASERRVEALIAADAAQAVPRTTRNPAGDPVQAFDGSPAGFTLVRAGVDPLEDSTRASLQKVAYAVEGGRLTRRTWPMLDGAAPDPPATLVDGIASVTLRYRSKDGWRDVWDPIRPDLLPRAIEMIVQPIRGPAMRYVFLVGPGA</sequence>
<reference evidence="11 12" key="1">
    <citation type="submission" date="2019-12" db="EMBL/GenBank/DDBJ databases">
        <authorList>
            <person name="Huq M.A."/>
        </authorList>
    </citation>
    <scope>NUCLEOTIDE SEQUENCE [LARGE SCALE GENOMIC DNA]</scope>
    <source>
        <strain evidence="11 12">MAH-20</strain>
    </source>
</reference>
<keyword evidence="6" id="KW-0997">Cell inner membrane</keyword>
<dbReference type="AlphaFoldDB" id="A0A6I4IWE2"/>
<dbReference type="GO" id="GO:0005886">
    <property type="term" value="C:plasma membrane"/>
    <property type="evidence" value="ECO:0007669"/>
    <property type="project" value="UniProtKB-SubCell"/>
</dbReference>
<dbReference type="NCBIfam" id="TIGR01711">
    <property type="entry name" value="gspJ"/>
    <property type="match status" value="1"/>
</dbReference>
<protein>
    <recommendedName>
        <fullName evidence="3">Type II secretion system protein J</fullName>
    </recommendedName>
</protein>
<evidence type="ECO:0000256" key="4">
    <source>
        <dbReference type="ARBA" id="ARBA00022475"/>
    </source>
</evidence>
<comment type="caution">
    <text evidence="11">The sequence shown here is derived from an EMBL/GenBank/DDBJ whole genome shotgun (WGS) entry which is preliminary data.</text>
</comment>
<evidence type="ECO:0000256" key="7">
    <source>
        <dbReference type="ARBA" id="ARBA00022692"/>
    </source>
</evidence>
<evidence type="ECO:0000256" key="6">
    <source>
        <dbReference type="ARBA" id="ARBA00022519"/>
    </source>
</evidence>
<dbReference type="InterPro" id="IPR045584">
    <property type="entry name" value="Pilin-like"/>
</dbReference>
<dbReference type="GO" id="GO:0015627">
    <property type="term" value="C:type II protein secretion system complex"/>
    <property type="evidence" value="ECO:0007669"/>
    <property type="project" value="InterPro"/>
</dbReference>
<comment type="subcellular location">
    <subcellularLocation>
        <location evidence="1">Cell inner membrane</location>
        <topology evidence="1">Single-pass membrane protein</topology>
    </subcellularLocation>
</comment>
<evidence type="ECO:0000313" key="11">
    <source>
        <dbReference type="EMBL" id="MVO76386.1"/>
    </source>
</evidence>
<dbReference type="InterPro" id="IPR010055">
    <property type="entry name" value="T2SS_protein-GspJ"/>
</dbReference>
<dbReference type="Proteomes" id="UP000441389">
    <property type="component" value="Unassembled WGS sequence"/>
</dbReference>
<dbReference type="GO" id="GO:0015628">
    <property type="term" value="P:protein secretion by the type II secretion system"/>
    <property type="evidence" value="ECO:0007669"/>
    <property type="project" value="InterPro"/>
</dbReference>
<dbReference type="Pfam" id="PF07963">
    <property type="entry name" value="N_methyl"/>
    <property type="match status" value="1"/>
</dbReference>
<keyword evidence="12" id="KW-1185">Reference proteome</keyword>
<comment type="similarity">
    <text evidence="2">Belongs to the GSP J family.</text>
</comment>
<proteinExistence type="inferred from homology"/>
<dbReference type="EMBL" id="WQMS01000001">
    <property type="protein sequence ID" value="MVO76386.1"/>
    <property type="molecule type" value="Genomic_DNA"/>
</dbReference>
<evidence type="ECO:0000256" key="3">
    <source>
        <dbReference type="ARBA" id="ARBA00021539"/>
    </source>
</evidence>
<dbReference type="Pfam" id="PF11612">
    <property type="entry name" value="T2SSJ"/>
    <property type="match status" value="1"/>
</dbReference>
<keyword evidence="7 10" id="KW-0812">Transmembrane</keyword>
<dbReference type="PANTHER" id="PTHR39583:SF2">
    <property type="entry name" value="TYPE II SECRETION SYSTEM PROTEIN J"/>
    <property type="match status" value="1"/>
</dbReference>
<evidence type="ECO:0000256" key="1">
    <source>
        <dbReference type="ARBA" id="ARBA00004377"/>
    </source>
</evidence>
<dbReference type="InterPro" id="IPR012902">
    <property type="entry name" value="N_methyl_site"/>
</dbReference>
<gene>
    <name evidence="11" type="primary">gspJ</name>
    <name evidence="11" type="ORF">GON01_00330</name>
</gene>
<dbReference type="PANTHER" id="PTHR39583">
    <property type="entry name" value="TYPE II SECRETION SYSTEM PROTEIN J-RELATED"/>
    <property type="match status" value="1"/>
</dbReference>
<feature type="transmembrane region" description="Helical" evidence="10">
    <location>
        <begin position="39"/>
        <end position="61"/>
    </location>
</feature>
<evidence type="ECO:0000256" key="8">
    <source>
        <dbReference type="ARBA" id="ARBA00022989"/>
    </source>
</evidence>
<keyword evidence="8 10" id="KW-1133">Transmembrane helix</keyword>
<evidence type="ECO:0000256" key="10">
    <source>
        <dbReference type="SAM" id="Phobius"/>
    </source>
</evidence>
<keyword evidence="5" id="KW-0488">Methylation</keyword>
<evidence type="ECO:0000256" key="5">
    <source>
        <dbReference type="ARBA" id="ARBA00022481"/>
    </source>
</evidence>
<keyword evidence="4" id="KW-1003">Cell membrane</keyword>
<keyword evidence="9 10" id="KW-0472">Membrane</keyword>
<dbReference type="InterPro" id="IPR051621">
    <property type="entry name" value="T2SS_protein_J"/>
</dbReference>
<evidence type="ECO:0000313" key="12">
    <source>
        <dbReference type="Proteomes" id="UP000441389"/>
    </source>
</evidence>
<evidence type="ECO:0000256" key="2">
    <source>
        <dbReference type="ARBA" id="ARBA00011084"/>
    </source>
</evidence>
<dbReference type="NCBIfam" id="TIGR02532">
    <property type="entry name" value="IV_pilin_GFxxxE"/>
    <property type="match status" value="1"/>
</dbReference>
<dbReference type="SUPFAM" id="SSF54523">
    <property type="entry name" value="Pili subunits"/>
    <property type="match status" value="1"/>
</dbReference>
<dbReference type="Gene3D" id="3.10.610.10">
    <property type="entry name" value="GSPII I/J protein-like"/>
    <property type="match status" value="1"/>
</dbReference>
<accession>A0A6I4IWE2</accession>
<organism evidence="11 12">
    <name type="scientific">Sphingomonas horti</name>
    <dbReference type="NCBI Taxonomy" id="2682842"/>
    <lineage>
        <taxon>Bacteria</taxon>
        <taxon>Pseudomonadati</taxon>
        <taxon>Pseudomonadota</taxon>
        <taxon>Alphaproteobacteria</taxon>
        <taxon>Sphingomonadales</taxon>
        <taxon>Sphingomonadaceae</taxon>
        <taxon>Sphingomonas</taxon>
    </lineage>
</organism>
<evidence type="ECO:0000256" key="9">
    <source>
        <dbReference type="ARBA" id="ARBA00023136"/>
    </source>
</evidence>
<name>A0A6I4IWE2_9SPHN</name>